<dbReference type="EMBL" id="MHIU01000017">
    <property type="protein sequence ID" value="OGY57903.1"/>
    <property type="molecule type" value="Genomic_DNA"/>
</dbReference>
<dbReference type="InterPro" id="IPR057240">
    <property type="entry name" value="ParB_dimer_C"/>
</dbReference>
<reference evidence="5 6" key="1">
    <citation type="journal article" date="2016" name="Nat. Commun.">
        <title>Thousands of microbial genomes shed light on interconnected biogeochemical processes in an aquifer system.</title>
        <authorList>
            <person name="Anantharaman K."/>
            <person name="Brown C.T."/>
            <person name="Hug L.A."/>
            <person name="Sharon I."/>
            <person name="Castelle C.J."/>
            <person name="Probst A.J."/>
            <person name="Thomas B.C."/>
            <person name="Singh A."/>
            <person name="Wilkins M.J."/>
            <person name="Karaoz U."/>
            <person name="Brodie E.L."/>
            <person name="Williams K.H."/>
            <person name="Hubbard S.S."/>
            <person name="Banfield J.F."/>
        </authorList>
    </citation>
    <scope>NUCLEOTIDE SEQUENCE [LARGE SCALE GENOMIC DNA]</scope>
</reference>
<accession>A0A1G1YZU1</accession>
<dbReference type="Pfam" id="PF23552">
    <property type="entry name" value="ParB_C"/>
    <property type="match status" value="1"/>
</dbReference>
<dbReference type="InterPro" id="IPR036086">
    <property type="entry name" value="ParB/Sulfiredoxin_sf"/>
</dbReference>
<dbReference type="AlphaFoldDB" id="A0A1G1YZU1"/>
<comment type="similarity">
    <text evidence="1">Belongs to the ParB family.</text>
</comment>
<organism evidence="5 6">
    <name type="scientific">Candidatus Colwellbacteria bacterium RIFCSPHIGHO2_02_FULL_43_15</name>
    <dbReference type="NCBI Taxonomy" id="1797686"/>
    <lineage>
        <taxon>Bacteria</taxon>
        <taxon>Candidatus Colwelliibacteriota</taxon>
    </lineage>
</organism>
<name>A0A1G1YZU1_9BACT</name>
<evidence type="ECO:0000259" key="4">
    <source>
        <dbReference type="SMART" id="SM00470"/>
    </source>
</evidence>
<dbReference type="Gene3D" id="1.10.10.2830">
    <property type="match status" value="1"/>
</dbReference>
<dbReference type="Pfam" id="PF02195">
    <property type="entry name" value="ParB_N"/>
    <property type="match status" value="1"/>
</dbReference>
<dbReference type="FunFam" id="1.10.10.2830:FF:000001">
    <property type="entry name" value="Chromosome partitioning protein ParB"/>
    <property type="match status" value="1"/>
</dbReference>
<dbReference type="InterPro" id="IPR041468">
    <property type="entry name" value="HTH_ParB/Spo0J"/>
</dbReference>
<dbReference type="NCBIfam" id="TIGR00180">
    <property type="entry name" value="parB_part"/>
    <property type="match status" value="1"/>
</dbReference>
<keyword evidence="3" id="KW-0238">DNA-binding</keyword>
<dbReference type="GO" id="GO:0003677">
    <property type="term" value="F:DNA binding"/>
    <property type="evidence" value="ECO:0007669"/>
    <property type="project" value="UniProtKB-KW"/>
</dbReference>
<keyword evidence="2" id="KW-0159">Chromosome partition</keyword>
<evidence type="ECO:0000256" key="3">
    <source>
        <dbReference type="ARBA" id="ARBA00023125"/>
    </source>
</evidence>
<evidence type="ECO:0000256" key="1">
    <source>
        <dbReference type="ARBA" id="ARBA00006295"/>
    </source>
</evidence>
<dbReference type="Pfam" id="PF17762">
    <property type="entry name" value="HTH_ParB"/>
    <property type="match status" value="1"/>
</dbReference>
<proteinExistence type="inferred from homology"/>
<dbReference type="SUPFAM" id="SSF109709">
    <property type="entry name" value="KorB DNA-binding domain-like"/>
    <property type="match status" value="1"/>
</dbReference>
<dbReference type="FunFam" id="3.90.1530.30:FF:000001">
    <property type="entry name" value="Chromosome partitioning protein ParB"/>
    <property type="match status" value="1"/>
</dbReference>
<dbReference type="GO" id="GO:0007059">
    <property type="term" value="P:chromosome segregation"/>
    <property type="evidence" value="ECO:0007669"/>
    <property type="project" value="UniProtKB-KW"/>
</dbReference>
<dbReference type="InterPro" id="IPR050336">
    <property type="entry name" value="Chromosome_partition/occlusion"/>
</dbReference>
<comment type="caution">
    <text evidence="5">The sequence shown here is derived from an EMBL/GenBank/DDBJ whole genome shotgun (WGS) entry which is preliminary data.</text>
</comment>
<evidence type="ECO:0000256" key="2">
    <source>
        <dbReference type="ARBA" id="ARBA00022829"/>
    </source>
</evidence>
<sequence>MQPTQREAVESVKPKLPTEYVFQIEVEKIRPNPHQPRRYFDEAALKELALSIQEFGILQPLVVSKIEKESETGTTVEYELIAGERRLMASKLAGLRTVPAIIRKAGPDREKLELAVIENLQRTDLNPIEMARAFARLQDEFRLTQREIGARLGKSREVIANSVRLLNLPSEIQEAVSDGRVGESQARLLLAVDDIMSQRKLFEEILRSNLSVRDIKSRVRNIKSPEAVSGVPSTTVLIDPEVEMLKEQLQDFLGTKVDVNKSGDGGKLTINFYSAEELKSIAGKLLKNPFQQ</sequence>
<dbReference type="PANTHER" id="PTHR33375:SF1">
    <property type="entry name" value="CHROMOSOME-PARTITIONING PROTEIN PARB-RELATED"/>
    <property type="match status" value="1"/>
</dbReference>
<feature type="domain" description="ParB-like N-terminal" evidence="4">
    <location>
        <begin position="22"/>
        <end position="120"/>
    </location>
</feature>
<dbReference type="CDD" id="cd16393">
    <property type="entry name" value="SPO0J_N"/>
    <property type="match status" value="1"/>
</dbReference>
<evidence type="ECO:0000313" key="6">
    <source>
        <dbReference type="Proteomes" id="UP000178651"/>
    </source>
</evidence>
<dbReference type="Proteomes" id="UP000178651">
    <property type="component" value="Unassembled WGS sequence"/>
</dbReference>
<dbReference type="Gene3D" id="3.90.1530.30">
    <property type="match status" value="1"/>
</dbReference>
<dbReference type="PANTHER" id="PTHR33375">
    <property type="entry name" value="CHROMOSOME-PARTITIONING PROTEIN PARB-RELATED"/>
    <property type="match status" value="1"/>
</dbReference>
<dbReference type="SMART" id="SM00470">
    <property type="entry name" value="ParB"/>
    <property type="match status" value="1"/>
</dbReference>
<dbReference type="SUPFAM" id="SSF110849">
    <property type="entry name" value="ParB/Sulfiredoxin"/>
    <property type="match status" value="1"/>
</dbReference>
<gene>
    <name evidence="5" type="ORF">A3D47_02005</name>
</gene>
<evidence type="ECO:0000313" key="5">
    <source>
        <dbReference type="EMBL" id="OGY57903.1"/>
    </source>
</evidence>
<protein>
    <recommendedName>
        <fullName evidence="4">ParB-like N-terminal domain-containing protein</fullName>
    </recommendedName>
</protein>
<dbReference type="InterPro" id="IPR004437">
    <property type="entry name" value="ParB/RepB/Spo0J"/>
</dbReference>
<dbReference type="GO" id="GO:0005694">
    <property type="term" value="C:chromosome"/>
    <property type="evidence" value="ECO:0007669"/>
    <property type="project" value="TreeGrafter"/>
</dbReference>
<dbReference type="InterPro" id="IPR003115">
    <property type="entry name" value="ParB_N"/>
</dbReference>